<evidence type="ECO:0000313" key="2">
    <source>
        <dbReference type="EMBL" id="EFC39749.1"/>
    </source>
</evidence>
<organism evidence="3">
    <name type="scientific">Naegleria gruberi</name>
    <name type="common">Amoeba</name>
    <dbReference type="NCBI Taxonomy" id="5762"/>
    <lineage>
        <taxon>Eukaryota</taxon>
        <taxon>Discoba</taxon>
        <taxon>Heterolobosea</taxon>
        <taxon>Tetramitia</taxon>
        <taxon>Eutetramitia</taxon>
        <taxon>Vahlkampfiidae</taxon>
        <taxon>Naegleria</taxon>
    </lineage>
</organism>
<keyword evidence="3" id="KW-1185">Reference proteome</keyword>
<dbReference type="InParanoid" id="D2VU07"/>
<feature type="compositionally biased region" description="Acidic residues" evidence="1">
    <location>
        <begin position="106"/>
        <end position="124"/>
    </location>
</feature>
<evidence type="ECO:0000256" key="1">
    <source>
        <dbReference type="SAM" id="MobiDB-lite"/>
    </source>
</evidence>
<name>D2VU07_NAEGR</name>
<dbReference type="VEuPathDB" id="AmoebaDB:NAEGRDRAFT_72495"/>
<feature type="region of interest" description="Disordered" evidence="1">
    <location>
        <begin position="33"/>
        <end position="124"/>
    </location>
</feature>
<feature type="compositionally biased region" description="Acidic residues" evidence="1">
    <location>
        <begin position="73"/>
        <end position="89"/>
    </location>
</feature>
<dbReference type="KEGG" id="ngr:NAEGRDRAFT_72495"/>
<evidence type="ECO:0000313" key="3">
    <source>
        <dbReference type="Proteomes" id="UP000006671"/>
    </source>
</evidence>
<dbReference type="RefSeq" id="XP_002672493.1">
    <property type="nucleotide sequence ID" value="XM_002672447.1"/>
</dbReference>
<dbReference type="Proteomes" id="UP000006671">
    <property type="component" value="Unassembled WGS sequence"/>
</dbReference>
<reference evidence="2 3" key="1">
    <citation type="journal article" date="2010" name="Cell">
        <title>The genome of Naegleria gruberi illuminates early eukaryotic versatility.</title>
        <authorList>
            <person name="Fritz-Laylin L.K."/>
            <person name="Prochnik S.E."/>
            <person name="Ginger M.L."/>
            <person name="Dacks J.B."/>
            <person name="Carpenter M.L."/>
            <person name="Field M.C."/>
            <person name="Kuo A."/>
            <person name="Paredez A."/>
            <person name="Chapman J."/>
            <person name="Pham J."/>
            <person name="Shu S."/>
            <person name="Neupane R."/>
            <person name="Cipriano M."/>
            <person name="Mancuso J."/>
            <person name="Tu H."/>
            <person name="Salamov A."/>
            <person name="Lindquist E."/>
            <person name="Shapiro H."/>
            <person name="Lucas S."/>
            <person name="Grigoriev I.V."/>
            <person name="Cande W.Z."/>
            <person name="Fulton C."/>
            <person name="Rokhsar D.S."/>
            <person name="Dawson S.C."/>
        </authorList>
    </citation>
    <scope>NUCLEOTIDE SEQUENCE [LARGE SCALE GENOMIC DNA]</scope>
    <source>
        <strain evidence="2 3">NEG-M</strain>
    </source>
</reference>
<accession>D2VU07</accession>
<sequence length="237" mass="27327">MTKVVRTTPIDRSKRTAVKGDVVSEVNIIHGKRKRRLSNNSFTDDYIVSSPKTPKKNKKKTKKTQQKKKELSESSEDDDEQAEESESGDEIIIPLSGNRNKYKIVDEDDEEEEMELKQEPEEEMYSLFSQELKRTERKKKQSSSSAPKELSTKVKTEEPAIAVCDCSEFGPIPVDPYKFFSKKIVDNVKRLGGEFPEFYDSRIPIVYNDVKFFSPDSLRLFTLIKWGGKQCTFYSII</sequence>
<dbReference type="GeneID" id="8854289"/>
<dbReference type="EMBL" id="GG738897">
    <property type="protein sequence ID" value="EFC39749.1"/>
    <property type="molecule type" value="Genomic_DNA"/>
</dbReference>
<protein>
    <submittedName>
        <fullName evidence="2">Predicted protein</fullName>
    </submittedName>
</protein>
<gene>
    <name evidence="2" type="ORF">NAEGRDRAFT_72495</name>
</gene>
<dbReference type="OMA" id="SMEENPV"/>
<dbReference type="AlphaFoldDB" id="D2VU07"/>
<proteinExistence type="predicted"/>
<dbReference type="OrthoDB" id="10363129at2759"/>
<feature type="compositionally biased region" description="Basic residues" evidence="1">
    <location>
        <begin position="53"/>
        <end position="66"/>
    </location>
</feature>